<evidence type="ECO:0000256" key="4">
    <source>
        <dbReference type="ARBA" id="ARBA00022475"/>
    </source>
</evidence>
<dbReference type="PANTHER" id="PTHR30433">
    <property type="entry name" value="CHEMOTAXIS PROTEIN MOTA"/>
    <property type="match status" value="1"/>
</dbReference>
<name>A0A2U1K4Z7_9BACI</name>
<keyword evidence="11" id="KW-1185">Reference proteome</keyword>
<keyword evidence="3" id="KW-0813">Transport</keyword>
<keyword evidence="10" id="KW-0969">Cilium</keyword>
<dbReference type="OrthoDB" id="9806929at2"/>
<keyword evidence="5 8" id="KW-0812">Transmembrane</keyword>
<evidence type="ECO:0000259" key="9">
    <source>
        <dbReference type="Pfam" id="PF01618"/>
    </source>
</evidence>
<dbReference type="EMBL" id="QCZG01000007">
    <property type="protein sequence ID" value="PWA12586.1"/>
    <property type="molecule type" value="Genomic_DNA"/>
</dbReference>
<feature type="transmembrane region" description="Helical" evidence="8">
    <location>
        <begin position="28"/>
        <end position="51"/>
    </location>
</feature>
<organism evidence="10 11">
    <name type="scientific">Pueribacillus theae</name>
    <dbReference type="NCBI Taxonomy" id="2171751"/>
    <lineage>
        <taxon>Bacteria</taxon>
        <taxon>Bacillati</taxon>
        <taxon>Bacillota</taxon>
        <taxon>Bacilli</taxon>
        <taxon>Bacillales</taxon>
        <taxon>Bacillaceae</taxon>
        <taxon>Pueribacillus</taxon>
    </lineage>
</organism>
<dbReference type="InterPro" id="IPR000540">
    <property type="entry name" value="Flag_MotA_CS"/>
</dbReference>
<gene>
    <name evidence="10" type="ORF">DCC39_05015</name>
</gene>
<accession>A0A2U1K4Z7</accession>
<feature type="transmembrane region" description="Helical" evidence="8">
    <location>
        <begin position="5"/>
        <end position="22"/>
    </location>
</feature>
<evidence type="ECO:0000313" key="10">
    <source>
        <dbReference type="EMBL" id="PWA12586.1"/>
    </source>
</evidence>
<dbReference type="GO" id="GO:0006935">
    <property type="term" value="P:chemotaxis"/>
    <property type="evidence" value="ECO:0007669"/>
    <property type="project" value="InterPro"/>
</dbReference>
<dbReference type="AlphaFoldDB" id="A0A2U1K4Z7"/>
<reference evidence="10 11" key="1">
    <citation type="submission" date="2018-04" db="EMBL/GenBank/DDBJ databases">
        <title>Camelliibacillus theae gen. nov., sp. nov., isolated from Pu'er tea.</title>
        <authorList>
            <person name="Niu L."/>
        </authorList>
    </citation>
    <scope>NUCLEOTIDE SEQUENCE [LARGE SCALE GENOMIC DNA]</scope>
    <source>
        <strain evidence="10 11">T8</strain>
    </source>
</reference>
<dbReference type="GO" id="GO:0005886">
    <property type="term" value="C:plasma membrane"/>
    <property type="evidence" value="ECO:0007669"/>
    <property type="project" value="UniProtKB-SubCell"/>
</dbReference>
<evidence type="ECO:0000256" key="6">
    <source>
        <dbReference type="ARBA" id="ARBA00022989"/>
    </source>
</evidence>
<evidence type="ECO:0000256" key="1">
    <source>
        <dbReference type="ARBA" id="ARBA00004651"/>
    </source>
</evidence>
<evidence type="ECO:0000256" key="7">
    <source>
        <dbReference type="ARBA" id="ARBA00023136"/>
    </source>
</evidence>
<evidence type="ECO:0000256" key="3">
    <source>
        <dbReference type="ARBA" id="ARBA00022448"/>
    </source>
</evidence>
<keyword evidence="10" id="KW-0966">Cell projection</keyword>
<keyword evidence="6 8" id="KW-1133">Transmembrane helix</keyword>
<evidence type="ECO:0000256" key="2">
    <source>
        <dbReference type="ARBA" id="ARBA00008038"/>
    </source>
</evidence>
<dbReference type="PANTHER" id="PTHR30433:SF3">
    <property type="entry name" value="MOTILITY PROTEIN A"/>
    <property type="match status" value="1"/>
</dbReference>
<protein>
    <submittedName>
        <fullName evidence="10">Flagellar motor protein MotA</fullName>
    </submittedName>
</protein>
<sequence>MDKSSFIGIILGVCAVFIGMYLKGVSPAVILNPAALIIIFVGTIASVAIGFPAKELKRIPKLFGILFREQQVPQMKELIPLFAEWASLARKEGILYLEAHIEEVDDQFLKNGMKLVIDGQSPEFIRDVMNEQLAALEERHEVGAQIFSQAGTYAPTLGVLGAVIGLIAALGNIANFDILGEAIAAAFVATLLGIFSGYVLWHPFANKLRRKSREEVRVREIMIEGILSIQNGQSPRAIQEKLASYLPLSESASLLREGVTNGEKQEAAS</sequence>
<keyword evidence="7 8" id="KW-0472">Membrane</keyword>
<proteinExistence type="inferred from homology"/>
<evidence type="ECO:0000313" key="11">
    <source>
        <dbReference type="Proteomes" id="UP000245998"/>
    </source>
</evidence>
<feature type="domain" description="MotA/TolQ/ExbB proton channel" evidence="9">
    <location>
        <begin position="102"/>
        <end position="220"/>
    </location>
</feature>
<keyword evidence="10" id="KW-0282">Flagellum</keyword>
<keyword evidence="4" id="KW-1003">Cell membrane</keyword>
<dbReference type="Proteomes" id="UP000245998">
    <property type="component" value="Unassembled WGS sequence"/>
</dbReference>
<feature type="transmembrane region" description="Helical" evidence="8">
    <location>
        <begin position="157"/>
        <end position="176"/>
    </location>
</feature>
<evidence type="ECO:0000256" key="5">
    <source>
        <dbReference type="ARBA" id="ARBA00022692"/>
    </source>
</evidence>
<evidence type="ECO:0000256" key="8">
    <source>
        <dbReference type="SAM" id="Phobius"/>
    </source>
</evidence>
<dbReference type="NCBIfam" id="NF005997">
    <property type="entry name" value="PRK08124.1"/>
    <property type="match status" value="1"/>
</dbReference>
<dbReference type="GO" id="GO:0071978">
    <property type="term" value="P:bacterial-type flagellum-dependent swarming motility"/>
    <property type="evidence" value="ECO:0007669"/>
    <property type="project" value="InterPro"/>
</dbReference>
<dbReference type="PROSITE" id="PS01307">
    <property type="entry name" value="MOTA"/>
    <property type="match status" value="1"/>
</dbReference>
<comment type="subcellular location">
    <subcellularLocation>
        <location evidence="1">Cell membrane</location>
        <topology evidence="1">Multi-pass membrane protein</topology>
    </subcellularLocation>
</comment>
<dbReference type="InterPro" id="IPR047055">
    <property type="entry name" value="MotA-like"/>
</dbReference>
<comment type="caution">
    <text evidence="10">The sequence shown here is derived from an EMBL/GenBank/DDBJ whole genome shotgun (WGS) entry which is preliminary data.</text>
</comment>
<dbReference type="InterPro" id="IPR002898">
    <property type="entry name" value="MotA_ExbB_proton_chnl"/>
</dbReference>
<comment type="similarity">
    <text evidence="2">Belongs to the MotA family.</text>
</comment>
<feature type="transmembrane region" description="Helical" evidence="8">
    <location>
        <begin position="182"/>
        <end position="201"/>
    </location>
</feature>
<dbReference type="RefSeq" id="WP_116553790.1">
    <property type="nucleotide sequence ID" value="NZ_QCZG01000007.1"/>
</dbReference>
<dbReference type="Pfam" id="PF01618">
    <property type="entry name" value="MotA_ExbB"/>
    <property type="match status" value="1"/>
</dbReference>